<dbReference type="STRING" id="1232683.ADIMK_3092"/>
<name>A0A081FVR5_9GAMM</name>
<feature type="compositionally biased region" description="Basic and acidic residues" evidence="1">
    <location>
        <begin position="12"/>
        <end position="23"/>
    </location>
</feature>
<keyword evidence="3" id="KW-1185">Reference proteome</keyword>
<organism evidence="2 3">
    <name type="scientific">Marinobacterium lacunae</name>
    <dbReference type="NCBI Taxonomy" id="1232683"/>
    <lineage>
        <taxon>Bacteria</taxon>
        <taxon>Pseudomonadati</taxon>
        <taxon>Pseudomonadota</taxon>
        <taxon>Gammaproteobacteria</taxon>
        <taxon>Oceanospirillales</taxon>
        <taxon>Oceanospirillaceae</taxon>
        <taxon>Marinobacterium</taxon>
    </lineage>
</organism>
<protein>
    <submittedName>
        <fullName evidence="2">Uncharacterized protein</fullName>
    </submittedName>
</protein>
<evidence type="ECO:0000313" key="3">
    <source>
        <dbReference type="Proteomes" id="UP000028252"/>
    </source>
</evidence>
<reference evidence="2 3" key="1">
    <citation type="submission" date="2014-04" db="EMBL/GenBank/DDBJ databases">
        <title>Marinobacterium kochiensis sp. nov., isolated from sediment sample collected from Kochi backwaters in Kerala, India.</title>
        <authorList>
            <person name="Singh A."/>
            <person name="Pinnaka A.K."/>
        </authorList>
    </citation>
    <scope>NUCLEOTIDE SEQUENCE [LARGE SCALE GENOMIC DNA]</scope>
    <source>
        <strain evidence="2 3">AK27</strain>
    </source>
</reference>
<dbReference type="PATRIC" id="fig|1232683.4.peg.3042"/>
<dbReference type="EMBL" id="JMQN01000047">
    <property type="protein sequence ID" value="KEA62620.1"/>
    <property type="molecule type" value="Genomic_DNA"/>
</dbReference>
<accession>A0A081FVR5</accession>
<proteinExistence type="predicted"/>
<feature type="region of interest" description="Disordered" evidence="1">
    <location>
        <begin position="1"/>
        <end position="23"/>
    </location>
</feature>
<sequence length="37" mass="3921">MGGAGGSLPKPVDNERDLIAKTDTHSWQDLCTAMFSA</sequence>
<dbReference type="AlphaFoldDB" id="A0A081FVR5"/>
<evidence type="ECO:0000313" key="2">
    <source>
        <dbReference type="EMBL" id="KEA62620.1"/>
    </source>
</evidence>
<dbReference type="Proteomes" id="UP000028252">
    <property type="component" value="Unassembled WGS sequence"/>
</dbReference>
<gene>
    <name evidence="2" type="ORF">ADIMK_3092</name>
</gene>
<comment type="caution">
    <text evidence="2">The sequence shown here is derived from an EMBL/GenBank/DDBJ whole genome shotgun (WGS) entry which is preliminary data.</text>
</comment>
<evidence type="ECO:0000256" key="1">
    <source>
        <dbReference type="SAM" id="MobiDB-lite"/>
    </source>
</evidence>